<evidence type="ECO:0000313" key="2">
    <source>
        <dbReference type="EMBL" id="RAL02136.1"/>
    </source>
</evidence>
<accession>A0A395H302</accession>
<organism evidence="2 3">
    <name type="scientific">Aspergillus ibericus CBS 121593</name>
    <dbReference type="NCBI Taxonomy" id="1448316"/>
    <lineage>
        <taxon>Eukaryota</taxon>
        <taxon>Fungi</taxon>
        <taxon>Dikarya</taxon>
        <taxon>Ascomycota</taxon>
        <taxon>Pezizomycotina</taxon>
        <taxon>Eurotiomycetes</taxon>
        <taxon>Eurotiomycetidae</taxon>
        <taxon>Eurotiales</taxon>
        <taxon>Aspergillaceae</taxon>
        <taxon>Aspergillus</taxon>
        <taxon>Aspergillus subgen. Circumdati</taxon>
    </lineage>
</organism>
<dbReference type="RefSeq" id="XP_025576463.1">
    <property type="nucleotide sequence ID" value="XM_025717669.1"/>
</dbReference>
<dbReference type="OrthoDB" id="10468418at2759"/>
<dbReference type="Proteomes" id="UP000249402">
    <property type="component" value="Unassembled WGS sequence"/>
</dbReference>
<protein>
    <submittedName>
        <fullName evidence="2">Uncharacterized protein</fullName>
    </submittedName>
</protein>
<gene>
    <name evidence="2" type="ORF">BO80DRAFT_40411</name>
</gene>
<feature type="transmembrane region" description="Helical" evidence="1">
    <location>
        <begin position="20"/>
        <end position="41"/>
    </location>
</feature>
<sequence>MVGFTDWGTWLACWFLESVFPFWCALCACIRGFFPLCFLFYDFFLVGPAFVPHCFSIFCHDHPRPVGVGDCIYLGGVYVSGSCFPLVPGGSGVILSSFGSGCEFGRSMRVSVQQRGFFHGYEKVVFYRF</sequence>
<keyword evidence="1" id="KW-0472">Membrane</keyword>
<keyword evidence="1" id="KW-0812">Transmembrane</keyword>
<keyword evidence="1" id="KW-1133">Transmembrane helix</keyword>
<dbReference type="AlphaFoldDB" id="A0A395H302"/>
<evidence type="ECO:0000256" key="1">
    <source>
        <dbReference type="SAM" id="Phobius"/>
    </source>
</evidence>
<dbReference type="GeneID" id="37222534"/>
<evidence type="ECO:0000313" key="3">
    <source>
        <dbReference type="Proteomes" id="UP000249402"/>
    </source>
</evidence>
<name>A0A395H302_9EURO</name>
<keyword evidence="3" id="KW-1185">Reference proteome</keyword>
<dbReference type="VEuPathDB" id="FungiDB:BO80DRAFT_40411"/>
<reference evidence="2 3" key="1">
    <citation type="submission" date="2018-02" db="EMBL/GenBank/DDBJ databases">
        <title>The genomes of Aspergillus section Nigri reveals drivers in fungal speciation.</title>
        <authorList>
            <consortium name="DOE Joint Genome Institute"/>
            <person name="Vesth T.C."/>
            <person name="Nybo J."/>
            <person name="Theobald S."/>
            <person name="Brandl J."/>
            <person name="Frisvad J.C."/>
            <person name="Nielsen K.F."/>
            <person name="Lyhne E.K."/>
            <person name="Kogle M.E."/>
            <person name="Kuo A."/>
            <person name="Riley R."/>
            <person name="Clum A."/>
            <person name="Nolan M."/>
            <person name="Lipzen A."/>
            <person name="Salamov A."/>
            <person name="Henrissat B."/>
            <person name="Wiebenga A."/>
            <person name="De vries R.P."/>
            <person name="Grigoriev I.V."/>
            <person name="Mortensen U.H."/>
            <person name="Andersen M.R."/>
            <person name="Baker S.E."/>
        </authorList>
    </citation>
    <scope>NUCLEOTIDE SEQUENCE [LARGE SCALE GENOMIC DNA]</scope>
    <source>
        <strain evidence="2 3">CBS 121593</strain>
    </source>
</reference>
<proteinExistence type="predicted"/>
<dbReference type="EMBL" id="KZ824432">
    <property type="protein sequence ID" value="RAL02136.1"/>
    <property type="molecule type" value="Genomic_DNA"/>
</dbReference>